<dbReference type="Proteomes" id="UP000298030">
    <property type="component" value="Unassembled WGS sequence"/>
</dbReference>
<dbReference type="AlphaFoldDB" id="A0A4Y7TJP2"/>
<accession>A0A4Y7TJP2</accession>
<reference evidence="1 2" key="1">
    <citation type="journal article" date="2019" name="Nat. Ecol. Evol.">
        <title>Megaphylogeny resolves global patterns of mushroom evolution.</title>
        <authorList>
            <person name="Varga T."/>
            <person name="Krizsan K."/>
            <person name="Foldi C."/>
            <person name="Dima B."/>
            <person name="Sanchez-Garcia M."/>
            <person name="Sanchez-Ramirez S."/>
            <person name="Szollosi G.J."/>
            <person name="Szarkandi J.G."/>
            <person name="Papp V."/>
            <person name="Albert L."/>
            <person name="Andreopoulos W."/>
            <person name="Angelini C."/>
            <person name="Antonin V."/>
            <person name="Barry K.W."/>
            <person name="Bougher N.L."/>
            <person name="Buchanan P."/>
            <person name="Buyck B."/>
            <person name="Bense V."/>
            <person name="Catcheside P."/>
            <person name="Chovatia M."/>
            <person name="Cooper J."/>
            <person name="Damon W."/>
            <person name="Desjardin D."/>
            <person name="Finy P."/>
            <person name="Geml J."/>
            <person name="Haridas S."/>
            <person name="Hughes K."/>
            <person name="Justo A."/>
            <person name="Karasinski D."/>
            <person name="Kautmanova I."/>
            <person name="Kiss B."/>
            <person name="Kocsube S."/>
            <person name="Kotiranta H."/>
            <person name="LaButti K.M."/>
            <person name="Lechner B.E."/>
            <person name="Liimatainen K."/>
            <person name="Lipzen A."/>
            <person name="Lukacs Z."/>
            <person name="Mihaltcheva S."/>
            <person name="Morgado L.N."/>
            <person name="Niskanen T."/>
            <person name="Noordeloos M.E."/>
            <person name="Ohm R.A."/>
            <person name="Ortiz-Santana B."/>
            <person name="Ovrebo C."/>
            <person name="Racz N."/>
            <person name="Riley R."/>
            <person name="Savchenko A."/>
            <person name="Shiryaev A."/>
            <person name="Soop K."/>
            <person name="Spirin V."/>
            <person name="Szebenyi C."/>
            <person name="Tomsovsky M."/>
            <person name="Tulloss R.E."/>
            <person name="Uehling J."/>
            <person name="Grigoriev I.V."/>
            <person name="Vagvolgyi C."/>
            <person name="Papp T."/>
            <person name="Martin F.M."/>
            <person name="Miettinen O."/>
            <person name="Hibbett D.S."/>
            <person name="Nagy L.G."/>
        </authorList>
    </citation>
    <scope>NUCLEOTIDE SEQUENCE [LARGE SCALE GENOMIC DNA]</scope>
    <source>
        <strain evidence="1 2">FP101781</strain>
    </source>
</reference>
<dbReference type="EMBL" id="QPFP01000010">
    <property type="protein sequence ID" value="TEB34370.1"/>
    <property type="molecule type" value="Genomic_DNA"/>
</dbReference>
<evidence type="ECO:0000313" key="2">
    <source>
        <dbReference type="Proteomes" id="UP000298030"/>
    </source>
</evidence>
<evidence type="ECO:0000313" key="1">
    <source>
        <dbReference type="EMBL" id="TEB34370.1"/>
    </source>
</evidence>
<comment type="caution">
    <text evidence="1">The sequence shown here is derived from an EMBL/GenBank/DDBJ whole genome shotgun (WGS) entry which is preliminary data.</text>
</comment>
<proteinExistence type="predicted"/>
<keyword evidence="2" id="KW-1185">Reference proteome</keyword>
<organism evidence="1 2">
    <name type="scientific">Coprinellus micaceus</name>
    <name type="common">Glistening ink-cap mushroom</name>
    <name type="synonym">Coprinus micaceus</name>
    <dbReference type="NCBI Taxonomy" id="71717"/>
    <lineage>
        <taxon>Eukaryota</taxon>
        <taxon>Fungi</taxon>
        <taxon>Dikarya</taxon>
        <taxon>Basidiomycota</taxon>
        <taxon>Agaricomycotina</taxon>
        <taxon>Agaricomycetes</taxon>
        <taxon>Agaricomycetidae</taxon>
        <taxon>Agaricales</taxon>
        <taxon>Agaricineae</taxon>
        <taxon>Psathyrellaceae</taxon>
        <taxon>Coprinellus</taxon>
    </lineage>
</organism>
<sequence length="82" mass="8923">MHPPILGRLPWPDMELDCRLPQPINIRMTDLKETPVSQATHPNKFISLKSIQTGPGKPNKPAVIMLAIAAAANGASGAWLWT</sequence>
<name>A0A4Y7TJP2_COPMI</name>
<protein>
    <submittedName>
        <fullName evidence="1">Uncharacterized protein</fullName>
    </submittedName>
</protein>
<gene>
    <name evidence="1" type="ORF">FA13DRAFT_1729879</name>
</gene>